<feature type="domain" description="Amidohydrolase 3" evidence="1">
    <location>
        <begin position="48"/>
        <end position="550"/>
    </location>
</feature>
<dbReference type="GO" id="GO:0016810">
    <property type="term" value="F:hydrolase activity, acting on carbon-nitrogen (but not peptide) bonds"/>
    <property type="evidence" value="ECO:0007669"/>
    <property type="project" value="InterPro"/>
</dbReference>
<dbReference type="PANTHER" id="PTHR22642:SF2">
    <property type="entry name" value="PROTEIN LONG AFTER FAR-RED 3"/>
    <property type="match status" value="1"/>
</dbReference>
<name>A0A7Y0AZS6_9HYPH</name>
<keyword evidence="3" id="KW-1185">Reference proteome</keyword>
<dbReference type="InterPro" id="IPR013108">
    <property type="entry name" value="Amidohydro_3"/>
</dbReference>
<dbReference type="Gene3D" id="3.20.20.140">
    <property type="entry name" value="Metal-dependent hydrolases"/>
    <property type="match status" value="1"/>
</dbReference>
<accession>A0A7Y0AZS6</accession>
<dbReference type="Pfam" id="PF07969">
    <property type="entry name" value="Amidohydro_3"/>
    <property type="match status" value="1"/>
</dbReference>
<evidence type="ECO:0000259" key="1">
    <source>
        <dbReference type="Pfam" id="PF07969"/>
    </source>
</evidence>
<dbReference type="SUPFAM" id="SSF51556">
    <property type="entry name" value="Metallo-dependent hydrolases"/>
    <property type="match status" value="1"/>
</dbReference>
<gene>
    <name evidence="2" type="ORF">HHL25_20510</name>
</gene>
<dbReference type="PANTHER" id="PTHR22642">
    <property type="entry name" value="IMIDAZOLONEPROPIONASE"/>
    <property type="match status" value="1"/>
</dbReference>
<dbReference type="InterPro" id="IPR032466">
    <property type="entry name" value="Metal_Hydrolase"/>
</dbReference>
<comment type="caution">
    <text evidence="2">The sequence shown here is derived from an EMBL/GenBank/DDBJ whole genome shotgun (WGS) entry which is preliminary data.</text>
</comment>
<dbReference type="AlphaFoldDB" id="A0A7Y0AZS6"/>
<dbReference type="InterPro" id="IPR011059">
    <property type="entry name" value="Metal-dep_hydrolase_composite"/>
</dbReference>
<evidence type="ECO:0000313" key="3">
    <source>
        <dbReference type="Proteomes" id="UP000541470"/>
    </source>
</evidence>
<dbReference type="SUPFAM" id="SSF51338">
    <property type="entry name" value="Composite domain of metallo-dependent hydrolases"/>
    <property type="match status" value="1"/>
</dbReference>
<keyword evidence="2" id="KW-0378">Hydrolase</keyword>
<dbReference type="InterPro" id="IPR033932">
    <property type="entry name" value="YtcJ-like"/>
</dbReference>
<dbReference type="CDD" id="cd01300">
    <property type="entry name" value="YtcJ_like"/>
    <property type="match status" value="1"/>
</dbReference>
<proteinExistence type="predicted"/>
<dbReference type="Gene3D" id="2.30.40.10">
    <property type="entry name" value="Urease, subunit C, domain 1"/>
    <property type="match status" value="1"/>
</dbReference>
<dbReference type="EMBL" id="JABBGK010000006">
    <property type="protein sequence ID" value="NML76522.1"/>
    <property type="molecule type" value="Genomic_DNA"/>
</dbReference>
<reference evidence="2 3" key="1">
    <citation type="submission" date="2020-04" db="EMBL/GenBank/DDBJ databases">
        <title>Rhizobium sp. S-51 isolated from soil.</title>
        <authorList>
            <person name="Dahal R.H."/>
        </authorList>
    </citation>
    <scope>NUCLEOTIDE SEQUENCE [LARGE SCALE GENOMIC DNA]</scope>
    <source>
        <strain evidence="2 3">S-51</strain>
    </source>
</reference>
<evidence type="ECO:0000313" key="2">
    <source>
        <dbReference type="EMBL" id="NML76522.1"/>
    </source>
</evidence>
<dbReference type="RefSeq" id="WP_169595093.1">
    <property type="nucleotide sequence ID" value="NZ_JABBGK010000006.1"/>
</dbReference>
<dbReference type="Proteomes" id="UP000541470">
    <property type="component" value="Unassembled WGS sequence"/>
</dbReference>
<sequence>MDIIIRNARVLTMDDALPRAEAVAIVGNRIAAIGGNAEIEAMATPSTRIIDAKGATVMPGFNEAHMHIFGGSVSLNELSLFGVNGFDTLKEAVTAYAAANPDLELLVAQTADYTILSEEERVTRHHLDRIIPDRPFMMVAPDRHTAWANTIALERAGILHGRDVGVGNEIVMGEDGLANGELRESNAMRPVAVMSRTGGREGLGVGTGGEPESVTADQRAGDIAVLKQGLAYCASLGITSFQNMDGNLYQLELLKEIEETEGLPARVRMPFHMKNFMPLTDIEDKAAAWRARFDSDKLRCNFVKVFMDGVTEGETAVFVDDYAHKPGWKGDPLFSAEHFNRVAVEADRLGLPVAVHAIGDGAVRMVLDGYEAARKANGPSDRRNRIEHIEVVHPQDVPRFAELGTIASMQPTHPPGSAGLPLEPYLTYIGEERWPHAFAWKTLVDAGATIVFATDWPVSPLPPLSCIRDAMTRTPWREDMPDHRLTLDETLKAYTRTSAWVEFMEDRKGVLKPGYYADVVVLSGDIEDRPSEGIADLAPVFTICDGRITYEAN</sequence>
<protein>
    <submittedName>
        <fullName evidence="2">Amidohydrolase</fullName>
    </submittedName>
</protein>
<organism evidence="2 3">
    <name type="scientific">Rhizobium terricola</name>
    <dbReference type="NCBI Taxonomy" id="2728849"/>
    <lineage>
        <taxon>Bacteria</taxon>
        <taxon>Pseudomonadati</taxon>
        <taxon>Pseudomonadota</taxon>
        <taxon>Alphaproteobacteria</taxon>
        <taxon>Hyphomicrobiales</taxon>
        <taxon>Rhizobiaceae</taxon>
        <taxon>Rhizobium/Agrobacterium group</taxon>
        <taxon>Rhizobium</taxon>
    </lineage>
</organism>
<dbReference type="Gene3D" id="3.10.310.70">
    <property type="match status" value="1"/>
</dbReference>